<protein>
    <recommendedName>
        <fullName evidence="2">Pre-C2HC domain-containing protein</fullName>
    </recommendedName>
</protein>
<dbReference type="SUPFAM" id="SSF57756">
    <property type="entry name" value="Retrovirus zinc finger-like domains"/>
    <property type="match status" value="1"/>
</dbReference>
<evidence type="ECO:0000313" key="3">
    <source>
        <dbReference type="EMBL" id="CAH2094742.1"/>
    </source>
</evidence>
<comment type="caution">
    <text evidence="3">The sequence shown here is derived from an EMBL/GenBank/DDBJ whole genome shotgun (WGS) entry which is preliminary data.</text>
</comment>
<dbReference type="AlphaFoldDB" id="A0AAU9U9D1"/>
<dbReference type="Proteomes" id="UP001153954">
    <property type="component" value="Unassembled WGS sequence"/>
</dbReference>
<dbReference type="InterPro" id="IPR006579">
    <property type="entry name" value="Pre_C2HC_dom"/>
</dbReference>
<feature type="region of interest" description="Disordered" evidence="1">
    <location>
        <begin position="1"/>
        <end position="23"/>
    </location>
</feature>
<dbReference type="SMART" id="SM00596">
    <property type="entry name" value="PRE_C2HC"/>
    <property type="match status" value="1"/>
</dbReference>
<dbReference type="Pfam" id="PF07530">
    <property type="entry name" value="PRE_C2HC"/>
    <property type="match status" value="1"/>
</dbReference>
<dbReference type="GO" id="GO:0008270">
    <property type="term" value="F:zinc ion binding"/>
    <property type="evidence" value="ECO:0007669"/>
    <property type="project" value="InterPro"/>
</dbReference>
<dbReference type="EMBL" id="CAKOGL010000014">
    <property type="protein sequence ID" value="CAH2094742.1"/>
    <property type="molecule type" value="Genomic_DNA"/>
</dbReference>
<organism evidence="3 4">
    <name type="scientific">Euphydryas editha</name>
    <name type="common">Edith's checkerspot</name>
    <dbReference type="NCBI Taxonomy" id="104508"/>
    <lineage>
        <taxon>Eukaryota</taxon>
        <taxon>Metazoa</taxon>
        <taxon>Ecdysozoa</taxon>
        <taxon>Arthropoda</taxon>
        <taxon>Hexapoda</taxon>
        <taxon>Insecta</taxon>
        <taxon>Pterygota</taxon>
        <taxon>Neoptera</taxon>
        <taxon>Endopterygota</taxon>
        <taxon>Lepidoptera</taxon>
        <taxon>Glossata</taxon>
        <taxon>Ditrysia</taxon>
        <taxon>Papilionoidea</taxon>
        <taxon>Nymphalidae</taxon>
        <taxon>Nymphalinae</taxon>
        <taxon>Euphydryas</taxon>
    </lineage>
</organism>
<feature type="domain" description="Pre-C2HC" evidence="2">
    <location>
        <begin position="253"/>
        <end position="322"/>
    </location>
</feature>
<reference evidence="3" key="1">
    <citation type="submission" date="2022-03" db="EMBL/GenBank/DDBJ databases">
        <authorList>
            <person name="Tunstrom K."/>
        </authorList>
    </citation>
    <scope>NUCLEOTIDE SEQUENCE</scope>
</reference>
<dbReference type="GO" id="GO:0003676">
    <property type="term" value="F:nucleic acid binding"/>
    <property type="evidence" value="ECO:0007669"/>
    <property type="project" value="InterPro"/>
</dbReference>
<dbReference type="InterPro" id="IPR036875">
    <property type="entry name" value="Znf_CCHC_sf"/>
</dbReference>
<feature type="region of interest" description="Disordered" evidence="1">
    <location>
        <begin position="405"/>
        <end position="427"/>
    </location>
</feature>
<proteinExistence type="predicted"/>
<sequence>MSEPNEIVLPCPPVSTRRSQVSGPVSEKLVTEDCEGVGTQAPSSVNTTGLRETNKKLVQQAFHPSLFLSRPRSASMSSVVDANAKNIDLARHSTDEQTLNVVDLSENRDANPPAWQRVPNIRNAKRKKMSTPSPEKISISNRFSGLPTDQLEENCPEQSDAYIKTSKPPPIILYGIEDVNKLTELLEAVVNKIEFTYKIVNKNQLRISSNDVDAFKKIIDVIRKNGLIGHTFNRKDKRPYRIVIRNLHHSTPLCVIKETLEDTGNTVVGEIINAKYGPDKRPTSTFFVNLAQGPCNKAVKNVKYIYHQCVTIEDPRKRNTVVQCQRCQQYGHTKNYCMRPYRCVKCAESHKTSDCPKKDRSLPAKCALCLGAHPANYKGCEVYREILARKTAKQTHLKSRKNLSPIIDQPSTTQPTQEMYKPKLADNKQQTYAKVTQSKIKNDKEDLSSLQTSSRLMEDLLFKQAEKFDLILQQMSTLIGLMTTLVSKLVK</sequence>
<keyword evidence="4" id="KW-1185">Reference proteome</keyword>
<gene>
    <name evidence="3" type="ORF">EEDITHA_LOCUS10279</name>
</gene>
<name>A0AAU9U9D1_EUPED</name>
<accession>A0AAU9U9D1</accession>
<evidence type="ECO:0000313" key="4">
    <source>
        <dbReference type="Proteomes" id="UP001153954"/>
    </source>
</evidence>
<evidence type="ECO:0000256" key="1">
    <source>
        <dbReference type="SAM" id="MobiDB-lite"/>
    </source>
</evidence>
<evidence type="ECO:0000259" key="2">
    <source>
        <dbReference type="SMART" id="SM00596"/>
    </source>
</evidence>